<accession>A0AA43QLU3</accession>
<proteinExistence type="predicted"/>
<evidence type="ECO:0000313" key="3">
    <source>
        <dbReference type="Proteomes" id="UP001161017"/>
    </source>
</evidence>
<comment type="caution">
    <text evidence="2">The sequence shown here is derived from an EMBL/GenBank/DDBJ whole genome shotgun (WGS) entry which is preliminary data.</text>
</comment>
<dbReference type="AlphaFoldDB" id="A0AA43QLU3"/>
<gene>
    <name evidence="2" type="ORF">OHK93_006336</name>
</gene>
<reference evidence="2" key="1">
    <citation type="journal article" date="2023" name="Genome Biol. Evol.">
        <title>First Whole Genome Sequence and Flow Cytometry Genome Size Data for the Lichen-Forming Fungus Ramalina farinacea (Ascomycota).</title>
        <authorList>
            <person name="Llewellyn T."/>
            <person name="Mian S."/>
            <person name="Hill R."/>
            <person name="Leitch I.J."/>
            <person name="Gaya E."/>
        </authorList>
    </citation>
    <scope>NUCLEOTIDE SEQUENCE</scope>
    <source>
        <strain evidence="2">LIQ254RAFAR</strain>
    </source>
</reference>
<dbReference type="Proteomes" id="UP001161017">
    <property type="component" value="Unassembled WGS sequence"/>
</dbReference>
<protein>
    <submittedName>
        <fullName evidence="2">Uncharacterized protein</fullName>
    </submittedName>
</protein>
<organism evidence="2 3">
    <name type="scientific">Ramalina farinacea</name>
    <dbReference type="NCBI Taxonomy" id="258253"/>
    <lineage>
        <taxon>Eukaryota</taxon>
        <taxon>Fungi</taxon>
        <taxon>Dikarya</taxon>
        <taxon>Ascomycota</taxon>
        <taxon>Pezizomycotina</taxon>
        <taxon>Lecanoromycetes</taxon>
        <taxon>OSLEUM clade</taxon>
        <taxon>Lecanoromycetidae</taxon>
        <taxon>Lecanorales</taxon>
        <taxon>Lecanorineae</taxon>
        <taxon>Ramalinaceae</taxon>
        <taxon>Ramalina</taxon>
    </lineage>
</organism>
<dbReference type="EMBL" id="JAPUFD010000004">
    <property type="protein sequence ID" value="MDI1487073.1"/>
    <property type="molecule type" value="Genomic_DNA"/>
</dbReference>
<feature type="compositionally biased region" description="Basic and acidic residues" evidence="1">
    <location>
        <begin position="49"/>
        <end position="61"/>
    </location>
</feature>
<evidence type="ECO:0000313" key="2">
    <source>
        <dbReference type="EMBL" id="MDI1487073.1"/>
    </source>
</evidence>
<keyword evidence="3" id="KW-1185">Reference proteome</keyword>
<feature type="region of interest" description="Disordered" evidence="1">
    <location>
        <begin position="28"/>
        <end position="70"/>
    </location>
</feature>
<evidence type="ECO:0000256" key="1">
    <source>
        <dbReference type="SAM" id="MobiDB-lite"/>
    </source>
</evidence>
<sequence>MAESTRSAKKRKTYEEWDALMEETRSNKAAYMKKTKQTPQSRQPAPESSIKDLEKAADERQTSQPLQGVLEPSMAPYAASELAHFSNERLVKYIIDLQEQVSKVKSESSIKAEEKPTCTPFTSTETNSGEKTSGHLFFDDPKLAKDFAKEIFDLEIMQTRAALMKNVLEHSDKVNGGSPSSTFAIEVNSKRVIEELFGLLDDWIDGPGGEKGKIIFLYKLDIVTMQENQQHVDRVSLDVRNKVAITWNTTTGLLKCSRWYGPRNGADFQRQ</sequence>
<name>A0AA43QLU3_9LECA</name>